<reference evidence="1 2" key="1">
    <citation type="journal article" date="2016" name="PLoS ONE">
        <title>A First Insight into the Genome of the Filter-Feeder Mussel Mytilus galloprovincialis.</title>
        <authorList>
            <person name="Murgarella M."/>
            <person name="Puiu D."/>
            <person name="Novoa B."/>
            <person name="Figueras A."/>
            <person name="Posada D."/>
            <person name="Canchaya C."/>
        </authorList>
    </citation>
    <scope>NUCLEOTIDE SEQUENCE [LARGE SCALE GENOMIC DNA]</scope>
    <source>
        <tissue evidence="1">Muscle</tissue>
    </source>
</reference>
<proteinExistence type="predicted"/>
<evidence type="ECO:0008006" key="3">
    <source>
        <dbReference type="Google" id="ProtNLM"/>
    </source>
</evidence>
<dbReference type="AlphaFoldDB" id="A0A3L5TRV3"/>
<dbReference type="Gene3D" id="2.60.40.10">
    <property type="entry name" value="Immunoglobulins"/>
    <property type="match status" value="1"/>
</dbReference>
<dbReference type="EMBL" id="KV587622">
    <property type="protein sequence ID" value="OPL32680.1"/>
    <property type="molecule type" value="Genomic_DNA"/>
</dbReference>
<dbReference type="InterPro" id="IPR036116">
    <property type="entry name" value="FN3_sf"/>
</dbReference>
<organism evidence="1 2">
    <name type="scientific">Mytilus galloprovincialis</name>
    <name type="common">Mediterranean mussel</name>
    <dbReference type="NCBI Taxonomy" id="29158"/>
    <lineage>
        <taxon>Eukaryota</taxon>
        <taxon>Metazoa</taxon>
        <taxon>Spiralia</taxon>
        <taxon>Lophotrochozoa</taxon>
        <taxon>Mollusca</taxon>
        <taxon>Bivalvia</taxon>
        <taxon>Autobranchia</taxon>
        <taxon>Pteriomorphia</taxon>
        <taxon>Mytilida</taxon>
        <taxon>Mytiloidea</taxon>
        <taxon>Mytilidae</taxon>
        <taxon>Mytilinae</taxon>
        <taxon>Mytilus</taxon>
    </lineage>
</organism>
<gene>
    <name evidence="1" type="ORF">AM593_07850</name>
</gene>
<feature type="non-terminal residue" evidence="1">
    <location>
        <position position="1"/>
    </location>
</feature>
<feature type="non-terminal residue" evidence="1">
    <location>
        <position position="189"/>
    </location>
</feature>
<evidence type="ECO:0000313" key="2">
    <source>
        <dbReference type="Proteomes" id="UP000266721"/>
    </source>
</evidence>
<dbReference type="PANTHER" id="PTHR16897:SF2">
    <property type="entry name" value="OS03G0226600 PROTEIN"/>
    <property type="match status" value="1"/>
</dbReference>
<dbReference type="SUPFAM" id="SSF49265">
    <property type="entry name" value="Fibronectin type III"/>
    <property type="match status" value="1"/>
</dbReference>
<dbReference type="CDD" id="cd00063">
    <property type="entry name" value="FN3"/>
    <property type="match status" value="1"/>
</dbReference>
<accession>A0A3L5TRV3</accession>
<protein>
    <recommendedName>
        <fullName evidence="3">Fibronectin type-III domain-containing protein</fullName>
    </recommendedName>
</protein>
<dbReference type="InterPro" id="IPR003961">
    <property type="entry name" value="FN3_dom"/>
</dbReference>
<dbReference type="PANTHER" id="PTHR16897">
    <property type="entry name" value="OS10G0105400 PROTEIN"/>
    <property type="match status" value="1"/>
</dbReference>
<dbReference type="Proteomes" id="UP000266721">
    <property type="component" value="Unassembled WGS sequence"/>
</dbReference>
<name>A0A3L5TRV3_MYTGA</name>
<sequence length="189" mass="19932">MTHEKSYYVTVTAVNTVGLQSYSFSGPVAIDTTPPISGKVIDLHTTYRIDVTDNAATVQMNAKACTTDEECDALDATCSESLTSVSVTWQPFTDEQSGIAGYEIAVGTTPGGGQIKPFFTIQAETNYYTVTGLNLNGLKKVFVSIKGTNGAGLSSVSSSNGLYLSYLSQGLPPLLHIGIADVTELSNVD</sequence>
<evidence type="ECO:0000313" key="1">
    <source>
        <dbReference type="EMBL" id="OPL32680.1"/>
    </source>
</evidence>
<dbReference type="InterPro" id="IPR013783">
    <property type="entry name" value="Ig-like_fold"/>
</dbReference>
<comment type="caution">
    <text evidence="1">The sequence shown here is derived from an EMBL/GenBank/DDBJ whole genome shotgun (WGS) entry which is preliminary data.</text>
</comment>
<keyword evidence="2" id="KW-1185">Reference proteome</keyword>